<gene>
    <name evidence="1" type="ORF">DPX16_5663</name>
</gene>
<dbReference type="Proteomes" id="UP000281406">
    <property type="component" value="Unassembled WGS sequence"/>
</dbReference>
<organism evidence="1 2">
    <name type="scientific">Anabarilius grahami</name>
    <name type="common">Kanglang fish</name>
    <name type="synonym">Barilius grahami</name>
    <dbReference type="NCBI Taxonomy" id="495550"/>
    <lineage>
        <taxon>Eukaryota</taxon>
        <taxon>Metazoa</taxon>
        <taxon>Chordata</taxon>
        <taxon>Craniata</taxon>
        <taxon>Vertebrata</taxon>
        <taxon>Euteleostomi</taxon>
        <taxon>Actinopterygii</taxon>
        <taxon>Neopterygii</taxon>
        <taxon>Teleostei</taxon>
        <taxon>Ostariophysi</taxon>
        <taxon>Cypriniformes</taxon>
        <taxon>Xenocyprididae</taxon>
        <taxon>Xenocypridinae</taxon>
        <taxon>Xenocypridinae incertae sedis</taxon>
        <taxon>Anabarilius</taxon>
    </lineage>
</organism>
<dbReference type="EMBL" id="RJVU01031169">
    <property type="protein sequence ID" value="ROL48269.1"/>
    <property type="molecule type" value="Genomic_DNA"/>
</dbReference>
<reference evidence="1 2" key="1">
    <citation type="submission" date="2018-10" db="EMBL/GenBank/DDBJ databases">
        <title>Genome assembly for a Yunnan-Guizhou Plateau 3E fish, Anabarilius grahami (Regan), and its evolutionary and genetic applications.</title>
        <authorList>
            <person name="Jiang W."/>
        </authorList>
    </citation>
    <scope>NUCLEOTIDE SEQUENCE [LARGE SCALE GENOMIC DNA]</scope>
    <source>
        <strain evidence="1">AG-KIZ</strain>
        <tissue evidence="1">Muscle</tissue>
    </source>
</reference>
<comment type="caution">
    <text evidence="1">The sequence shown here is derived from an EMBL/GenBank/DDBJ whole genome shotgun (WGS) entry which is preliminary data.</text>
</comment>
<name>A0A3N0YPY4_ANAGA</name>
<accession>A0A3N0YPY4</accession>
<dbReference type="AlphaFoldDB" id="A0A3N0YPY4"/>
<protein>
    <submittedName>
        <fullName evidence="1">Uncharacterized protein</fullName>
    </submittedName>
</protein>
<evidence type="ECO:0000313" key="1">
    <source>
        <dbReference type="EMBL" id="ROL48269.1"/>
    </source>
</evidence>
<evidence type="ECO:0000313" key="2">
    <source>
        <dbReference type="Proteomes" id="UP000281406"/>
    </source>
</evidence>
<proteinExistence type="predicted"/>
<sequence>MRAWRDSLSPCHSTQWLQLHVGPIPAMREGFSRWNESTFHFPLRQECTISPTPARIRAQLSLFVSADPKTQALLVKSLSKLVSLRIKRRGKKPFEIQLSVRFSRLFGGFVPLSPQPKTNGMDFLPITDISSYRCRLIGKTDQSVDV</sequence>
<keyword evidence="2" id="KW-1185">Reference proteome</keyword>